<name>A0A1F4UYB6_UNCKA</name>
<proteinExistence type="predicted"/>
<comment type="caution">
    <text evidence="2">The sequence shown here is derived from an EMBL/GenBank/DDBJ whole genome shotgun (WGS) entry which is preliminary data.</text>
</comment>
<keyword evidence="1" id="KW-0472">Membrane</keyword>
<organism evidence="2 3">
    <name type="scientific">candidate division WWE3 bacterium RIFCSPLOWO2_01_FULL_37_15</name>
    <dbReference type="NCBI Taxonomy" id="1802622"/>
    <lineage>
        <taxon>Bacteria</taxon>
        <taxon>Katanobacteria</taxon>
    </lineage>
</organism>
<sequence length="204" mass="22390">MNAAYKRFVEDKEASKREQRRRKYIKIALVASALVAVAIIVVASGGNPDVNPQPSTPLYWTCGDLLPQADAPAAFLDTVDLDCENPQAYYLRYTLVGLAHTSIAGGVREGEDTHAVVLYDDPIVNQTYDWTQGENKIAGFFHGPIRTESVDDCIVASLEAMGLQATELVFVNLRKAATNHYLEVHPEVVQQIADAPSIDNVCEQ</sequence>
<evidence type="ECO:0000313" key="3">
    <source>
        <dbReference type="Proteomes" id="UP000177458"/>
    </source>
</evidence>
<keyword evidence="1" id="KW-1133">Transmembrane helix</keyword>
<protein>
    <submittedName>
        <fullName evidence="2">Uncharacterized protein</fullName>
    </submittedName>
</protein>
<evidence type="ECO:0000313" key="2">
    <source>
        <dbReference type="EMBL" id="OGC49965.1"/>
    </source>
</evidence>
<reference evidence="2 3" key="1">
    <citation type="journal article" date="2016" name="Nat. Commun.">
        <title>Thousands of microbial genomes shed light on interconnected biogeochemical processes in an aquifer system.</title>
        <authorList>
            <person name="Anantharaman K."/>
            <person name="Brown C.T."/>
            <person name="Hug L.A."/>
            <person name="Sharon I."/>
            <person name="Castelle C.J."/>
            <person name="Probst A.J."/>
            <person name="Thomas B.C."/>
            <person name="Singh A."/>
            <person name="Wilkins M.J."/>
            <person name="Karaoz U."/>
            <person name="Brodie E.L."/>
            <person name="Williams K.H."/>
            <person name="Hubbard S.S."/>
            <person name="Banfield J.F."/>
        </authorList>
    </citation>
    <scope>NUCLEOTIDE SEQUENCE [LARGE SCALE GENOMIC DNA]</scope>
</reference>
<keyword evidence="1" id="KW-0812">Transmembrane</keyword>
<evidence type="ECO:0000256" key="1">
    <source>
        <dbReference type="SAM" id="Phobius"/>
    </source>
</evidence>
<dbReference type="EMBL" id="MEVF01000012">
    <property type="protein sequence ID" value="OGC49965.1"/>
    <property type="molecule type" value="Genomic_DNA"/>
</dbReference>
<dbReference type="AlphaFoldDB" id="A0A1F4UYB6"/>
<gene>
    <name evidence="2" type="ORF">A3A69_00305</name>
</gene>
<feature type="transmembrane region" description="Helical" evidence="1">
    <location>
        <begin position="24"/>
        <end position="46"/>
    </location>
</feature>
<dbReference type="Proteomes" id="UP000177458">
    <property type="component" value="Unassembled WGS sequence"/>
</dbReference>
<accession>A0A1F4UYB6</accession>